<organism evidence="1 2">
    <name type="scientific">Agrococcus terreus</name>
    <dbReference type="NCBI Taxonomy" id="574649"/>
    <lineage>
        <taxon>Bacteria</taxon>
        <taxon>Bacillati</taxon>
        <taxon>Actinomycetota</taxon>
        <taxon>Actinomycetes</taxon>
        <taxon>Micrococcales</taxon>
        <taxon>Microbacteriaceae</taxon>
        <taxon>Agrococcus</taxon>
    </lineage>
</organism>
<gene>
    <name evidence="1" type="ORF">GCM10010968_05750</name>
</gene>
<reference evidence="2" key="1">
    <citation type="journal article" date="2019" name="Int. J. Syst. Evol. Microbiol.">
        <title>The Global Catalogue of Microorganisms (GCM) 10K type strain sequencing project: providing services to taxonomists for standard genome sequencing and annotation.</title>
        <authorList>
            <consortium name="The Broad Institute Genomics Platform"/>
            <consortium name="The Broad Institute Genome Sequencing Center for Infectious Disease"/>
            <person name="Wu L."/>
            <person name="Ma J."/>
        </authorList>
    </citation>
    <scope>NUCLEOTIDE SEQUENCE [LARGE SCALE GENOMIC DNA]</scope>
    <source>
        <strain evidence="2">CGMCC 1.6960</strain>
    </source>
</reference>
<evidence type="ECO:0000313" key="1">
    <source>
        <dbReference type="EMBL" id="GGN79132.1"/>
    </source>
</evidence>
<keyword evidence="2" id="KW-1185">Reference proteome</keyword>
<protein>
    <recommendedName>
        <fullName evidence="3">DUF4259 domain-containing protein</fullName>
    </recommendedName>
</protein>
<dbReference type="RefSeq" id="WP_188715860.1">
    <property type="nucleotide sequence ID" value="NZ_BAABBD010000001.1"/>
</dbReference>
<dbReference type="InterPro" id="IPR025355">
    <property type="entry name" value="DUF4259"/>
</dbReference>
<dbReference type="EMBL" id="BMLM01000001">
    <property type="protein sequence ID" value="GGN79132.1"/>
    <property type="molecule type" value="Genomic_DNA"/>
</dbReference>
<proteinExistence type="predicted"/>
<evidence type="ECO:0000313" key="2">
    <source>
        <dbReference type="Proteomes" id="UP000626982"/>
    </source>
</evidence>
<name>A0ABQ2KDP5_9MICO</name>
<accession>A0ABQ2KDP5</accession>
<comment type="caution">
    <text evidence="1">The sequence shown here is derived from an EMBL/GenBank/DDBJ whole genome shotgun (WGS) entry which is preliminary data.</text>
</comment>
<sequence>MGAWGTGPFENDDAADWAWELEAAEDRTALLLETFAAATGEAPADLPEASTAVAAAAWLASGMPGGDAVEVDWAEEPPHPTPPAIDDQLRAAAVAALDAALAEGSGWREAWAQEDETAPIAAAERLRDRLRGEPDEGADAP</sequence>
<dbReference type="Proteomes" id="UP000626982">
    <property type="component" value="Unassembled WGS sequence"/>
</dbReference>
<dbReference type="Pfam" id="PF14078">
    <property type="entry name" value="DUF4259"/>
    <property type="match status" value="1"/>
</dbReference>
<evidence type="ECO:0008006" key="3">
    <source>
        <dbReference type="Google" id="ProtNLM"/>
    </source>
</evidence>